<evidence type="ECO:0000256" key="1">
    <source>
        <dbReference type="SAM" id="MobiDB-lite"/>
    </source>
</evidence>
<proteinExistence type="predicted"/>
<dbReference type="EMBL" id="JBBUTG010000004">
    <property type="protein sequence ID" value="MEK8030917.1"/>
    <property type="molecule type" value="Genomic_DNA"/>
</dbReference>
<accession>A0ABU9BPY7</accession>
<name>A0ABU9BPY7_9BURK</name>
<organism evidence="2 3">
    <name type="scientific">Ideonella lacteola</name>
    <dbReference type="NCBI Taxonomy" id="2984193"/>
    <lineage>
        <taxon>Bacteria</taxon>
        <taxon>Pseudomonadati</taxon>
        <taxon>Pseudomonadota</taxon>
        <taxon>Betaproteobacteria</taxon>
        <taxon>Burkholderiales</taxon>
        <taxon>Sphaerotilaceae</taxon>
        <taxon>Ideonella</taxon>
    </lineage>
</organism>
<reference evidence="2 3" key="1">
    <citation type="submission" date="2024-04" db="EMBL/GenBank/DDBJ databases">
        <title>Novel species of the genus Ideonella isolated from streams.</title>
        <authorList>
            <person name="Lu H."/>
        </authorList>
    </citation>
    <scope>NUCLEOTIDE SEQUENCE [LARGE SCALE GENOMIC DNA]</scope>
    <source>
        <strain evidence="2 3">DXS29W</strain>
    </source>
</reference>
<evidence type="ECO:0000313" key="2">
    <source>
        <dbReference type="EMBL" id="MEK8030917.1"/>
    </source>
</evidence>
<dbReference type="Proteomes" id="UP001371218">
    <property type="component" value="Unassembled WGS sequence"/>
</dbReference>
<sequence length="59" mass="6706">MNAPTRPLHSLDAWPGESTQPPLRLLEPTRLRSGHSAAAPHRPRPPGWLQRLRRVLISR</sequence>
<protein>
    <submittedName>
        <fullName evidence="2">Uncharacterized protein</fullName>
    </submittedName>
</protein>
<gene>
    <name evidence="2" type="ORF">AACH06_08840</name>
</gene>
<evidence type="ECO:0000313" key="3">
    <source>
        <dbReference type="Proteomes" id="UP001371218"/>
    </source>
</evidence>
<comment type="caution">
    <text evidence="2">The sequence shown here is derived from an EMBL/GenBank/DDBJ whole genome shotgun (WGS) entry which is preliminary data.</text>
</comment>
<dbReference type="RefSeq" id="WP_341425287.1">
    <property type="nucleotide sequence ID" value="NZ_JBBUTG010000004.1"/>
</dbReference>
<feature type="region of interest" description="Disordered" evidence="1">
    <location>
        <begin position="1"/>
        <end position="47"/>
    </location>
</feature>
<keyword evidence="3" id="KW-1185">Reference proteome</keyword>